<dbReference type="InterPro" id="IPR014862">
    <property type="entry name" value="TrwC"/>
</dbReference>
<feature type="domain" description="TrwC relaxase" evidence="2">
    <location>
        <begin position="15"/>
        <end position="286"/>
    </location>
</feature>
<organism evidence="3 4">
    <name type="scientific">Acaryochloris thomasi RCC1774</name>
    <dbReference type="NCBI Taxonomy" id="1764569"/>
    <lineage>
        <taxon>Bacteria</taxon>
        <taxon>Bacillati</taxon>
        <taxon>Cyanobacteriota</taxon>
        <taxon>Cyanophyceae</taxon>
        <taxon>Acaryochloridales</taxon>
        <taxon>Acaryochloridaceae</taxon>
        <taxon>Acaryochloris</taxon>
        <taxon>Acaryochloris thomasi</taxon>
    </lineage>
</organism>
<keyword evidence="1" id="KW-0175">Coiled coil</keyword>
<reference evidence="3 4" key="1">
    <citation type="journal article" date="2018" name="Sci. Rep.">
        <title>A novel species of the marine cyanobacterium Acaryochloris with a unique pigment content and lifestyle.</title>
        <authorList>
            <person name="Partensky F."/>
            <person name="Six C."/>
            <person name="Ratin M."/>
            <person name="Garczarek L."/>
            <person name="Vaulot D."/>
            <person name="Probert I."/>
            <person name="Calteau A."/>
            <person name="Gourvil P."/>
            <person name="Marie D."/>
            <person name="Grebert T."/>
            <person name="Bouchier C."/>
            <person name="Le Panse S."/>
            <person name="Gachenot M."/>
            <person name="Rodriguez F."/>
            <person name="Garrido J.L."/>
        </authorList>
    </citation>
    <scope>NUCLEOTIDE SEQUENCE [LARGE SCALE GENOMIC DNA]</scope>
    <source>
        <strain evidence="3 4">RCC1774</strain>
    </source>
</reference>
<dbReference type="NCBIfam" id="TIGR02686">
    <property type="entry name" value="relax_trwC"/>
    <property type="match status" value="1"/>
</dbReference>
<dbReference type="AlphaFoldDB" id="A0A2W1J7D5"/>
<evidence type="ECO:0000313" key="3">
    <source>
        <dbReference type="EMBL" id="PZD70399.1"/>
    </source>
</evidence>
<dbReference type="InterPro" id="IPR014059">
    <property type="entry name" value="TraI/TrwC_relax"/>
</dbReference>
<keyword evidence="4" id="KW-1185">Reference proteome</keyword>
<dbReference type="Gene3D" id="3.40.50.300">
    <property type="entry name" value="P-loop containing nucleotide triphosphate hydrolases"/>
    <property type="match status" value="1"/>
</dbReference>
<evidence type="ECO:0000256" key="1">
    <source>
        <dbReference type="SAM" id="Coils"/>
    </source>
</evidence>
<proteinExistence type="predicted"/>
<gene>
    <name evidence="3" type="primary">traI_2</name>
    <name evidence="3" type="ORF">C1752_13125</name>
</gene>
<comment type="caution">
    <text evidence="3">The sequence shown here is derived from an EMBL/GenBank/DDBJ whole genome shotgun (WGS) entry which is preliminary data.</text>
</comment>
<evidence type="ECO:0000313" key="4">
    <source>
        <dbReference type="Proteomes" id="UP000248857"/>
    </source>
</evidence>
<dbReference type="CDD" id="cd17933">
    <property type="entry name" value="DEXSc_RecD-like"/>
    <property type="match status" value="1"/>
</dbReference>
<dbReference type="Pfam" id="PF08751">
    <property type="entry name" value="TrwC"/>
    <property type="match status" value="1"/>
</dbReference>
<dbReference type="Pfam" id="PF13604">
    <property type="entry name" value="AAA_30"/>
    <property type="match status" value="1"/>
</dbReference>
<accession>A0A2W1J7D5</accession>
<protein>
    <submittedName>
        <fullName evidence="3">Multifunctional conjugation protein TraI</fullName>
    </submittedName>
</protein>
<dbReference type="Proteomes" id="UP000248857">
    <property type="component" value="Unassembled WGS sequence"/>
</dbReference>
<dbReference type="NCBIfam" id="NF041492">
    <property type="entry name" value="MobF"/>
    <property type="match status" value="1"/>
</dbReference>
<dbReference type="SUPFAM" id="SSF52540">
    <property type="entry name" value="P-loop containing nucleoside triphosphate hydrolases"/>
    <property type="match status" value="2"/>
</dbReference>
<dbReference type="EMBL" id="PQWO01000039">
    <property type="protein sequence ID" value="PZD70399.1"/>
    <property type="molecule type" value="Genomic_DNA"/>
</dbReference>
<feature type="coiled-coil region" evidence="1">
    <location>
        <begin position="942"/>
        <end position="976"/>
    </location>
</feature>
<dbReference type="InterPro" id="IPR027417">
    <property type="entry name" value="P-loop_NTPase"/>
</dbReference>
<name>A0A2W1J7D5_9CYAN</name>
<sequence>MVASISKPMNAKALETYHSKDNYYSQGDGLENSQWQGKFSEHQGLTGRITAEQWQQACNGKDNQGQALRRQQKNSRAGWDITLSANKSASLKALVDQDPRVLEAHRQAVTATVNYIEEHCIFAQVKQQGQVISEQTKQGQFALFKHDDNRNQEPQLHTHVVILNQTLCVDGKSRTLDSRELFNQKKTIGAYYDHSFAHQLHKQGFEIDWTGEHTFEIRGYEPEQLESFSSRRQDIRAYLEQQNIQLEQATEHQKQIACLESRTAKVHKLTPADHELQRESWKRISAELNIIHPQPQQDLERAYTRDSHPGSIQTVIEAAIESATAHQVAVSRPRLLQDCLRHAQAFYSPVEIEQALEQSEELISTDDGRLTTNRAIQREQLILEVANNGQESREALVTPEQVNAIAQEKGLNEGQAAGLLHMATSTDQITLLQGNAGVGKTYTLSAFRDVLDENAQQRLRGLAPSAATSEVLGQEAGMQSSTVDRYLLIPNKQLQRDEILVIDEAGMLSTQQMAKLIEKANDLSSRLILVGDTKQLSAVQAGAPFRLLQERSQLKTVTIDENLRQVTPQLKEAVDLAAEQQSQAALEILDGHGCVKEIPVLKARNHSVAKRYLSRPHERQVQTLIICDTNQDRQDITHQIRAAYIDRQTLGTEAQVIEMLHPKNLDKNAIAQAYSYEVGDVVRFRRSTKQFPEPYYRVVDVQPNRLKLQDRFGEVKDCPIDKYKDREVFSAQEIELRVGDRLRFTRNHREWGQINGQLFTIDSFNPDGTISINTKGKIERLTPDQLVHVDYAYCRTVYAAQGWTAQEAIWAPGKSPGKEQTYVALSRAKSELEIVTTDRTGLGLSAQFSRGQENAQDLIEVPVRRRDTELLKLQQEVKAWLAQDRPEQPDLAVGERLKQRVSQLSVQRSDLVFDCREQQQELEEMGPQRSLFNWSGERPEVIEAKRQLLHESQQQLSQVERTLRKAQRQLQGWQGQMDAYQKWDEDPQTELMREKARQLQESQVQSRLQDLTMAYELHTNVLTILKQAGSQEGSAYVYRGERYLLRLDGTELRVWQNEIEEPILEMLDLRSAGGYLEVRQMKVTKDGYQDIATAAQSFEYRYQVKQSIDHYGPSFSR</sequence>
<dbReference type="SUPFAM" id="SSF55464">
    <property type="entry name" value="Origin of replication-binding domain, RBD-like"/>
    <property type="match status" value="1"/>
</dbReference>
<dbReference type="RefSeq" id="WP_110989054.1">
    <property type="nucleotide sequence ID" value="NZ_CAWNWM010000039.1"/>
</dbReference>
<evidence type="ECO:0000259" key="2">
    <source>
        <dbReference type="Pfam" id="PF08751"/>
    </source>
</evidence>